<gene>
    <name evidence="1" type="ORF">HMPREF1090_01369</name>
</gene>
<evidence type="ECO:0008006" key="3">
    <source>
        <dbReference type="Google" id="ProtNLM"/>
    </source>
</evidence>
<dbReference type="Proteomes" id="UP000013085">
    <property type="component" value="Unassembled WGS sequence"/>
</dbReference>
<sequence length="202" mass="23892">MLDEKDIRFLREIFSSYNYIMTTAQLDAERLFYRDIQRMLEAGVIEKVKRGYYHWVEGYGDSEVTLINCLFPDAVLCMETALFHYGYSDRSPAEWNITIDKNVSRNRTNIDYPFVKAYRVEPSLVTLGETKGQIDFVDVRIYDRDRTICDVLRNMNKMDREIFNKAIQGYVKDPKKNVPNLMEYAKVLRVQKKVKELIGVWL</sequence>
<comment type="caution">
    <text evidence="1">The sequence shown here is derived from an EMBL/GenBank/DDBJ whole genome shotgun (WGS) entry which is preliminary data.</text>
</comment>
<protein>
    <recommendedName>
        <fullName evidence="3">AbiEi antitoxin C-terminal domain-containing protein</fullName>
    </recommendedName>
</protein>
<dbReference type="HOGENOM" id="CLU_089333_0_0_9"/>
<accession>A0A0E2HCY2</accession>
<dbReference type="RefSeq" id="WP_002584406.1">
    <property type="nucleotide sequence ID" value="NZ_KB851009.1"/>
</dbReference>
<reference evidence="1 2" key="1">
    <citation type="submission" date="2013-01" db="EMBL/GenBank/DDBJ databases">
        <title>The Genome Sequence of Clostridium clostridioforme 90A8.</title>
        <authorList>
            <consortium name="The Broad Institute Genome Sequencing Platform"/>
            <person name="Earl A."/>
            <person name="Ward D."/>
            <person name="Feldgarden M."/>
            <person name="Gevers D."/>
            <person name="Courvalin P."/>
            <person name="Lambert T."/>
            <person name="Walker B."/>
            <person name="Young S.K."/>
            <person name="Zeng Q."/>
            <person name="Gargeya S."/>
            <person name="Fitzgerald M."/>
            <person name="Haas B."/>
            <person name="Abouelleil A."/>
            <person name="Alvarado L."/>
            <person name="Arachchi H.M."/>
            <person name="Berlin A.M."/>
            <person name="Chapman S.B."/>
            <person name="Dewar J."/>
            <person name="Goldberg J."/>
            <person name="Griggs A."/>
            <person name="Gujja S."/>
            <person name="Hansen M."/>
            <person name="Howarth C."/>
            <person name="Imamovic A."/>
            <person name="Larimer J."/>
            <person name="McCowan C."/>
            <person name="Murphy C."/>
            <person name="Neiman D."/>
            <person name="Pearson M."/>
            <person name="Priest M."/>
            <person name="Roberts A."/>
            <person name="Saif S."/>
            <person name="Shea T."/>
            <person name="Sisk P."/>
            <person name="Sykes S."/>
            <person name="Wortman J."/>
            <person name="Nusbaum C."/>
            <person name="Birren B."/>
        </authorList>
    </citation>
    <scope>NUCLEOTIDE SEQUENCE [LARGE SCALE GENOMIC DNA]</scope>
    <source>
        <strain evidence="1 2">90A8</strain>
    </source>
</reference>
<dbReference type="PATRIC" id="fig|999408.3.peg.1476"/>
<evidence type="ECO:0000313" key="1">
    <source>
        <dbReference type="EMBL" id="ENZ17820.1"/>
    </source>
</evidence>
<dbReference type="AlphaFoldDB" id="A0A0E2HCY2"/>
<name>A0A0E2HCY2_9FIRM</name>
<evidence type="ECO:0000313" key="2">
    <source>
        <dbReference type="Proteomes" id="UP000013085"/>
    </source>
</evidence>
<dbReference type="GeneID" id="57961147"/>
<organism evidence="1 2">
    <name type="scientific">[Clostridium] clostridioforme 90A8</name>
    <dbReference type="NCBI Taxonomy" id="999408"/>
    <lineage>
        <taxon>Bacteria</taxon>
        <taxon>Bacillati</taxon>
        <taxon>Bacillota</taxon>
        <taxon>Clostridia</taxon>
        <taxon>Lachnospirales</taxon>
        <taxon>Lachnospiraceae</taxon>
        <taxon>Enterocloster</taxon>
    </lineage>
</organism>
<proteinExistence type="predicted"/>
<dbReference type="EMBL" id="AGYR01000012">
    <property type="protein sequence ID" value="ENZ17820.1"/>
    <property type="molecule type" value="Genomic_DNA"/>
</dbReference>